<accession>A0A2H3DIW5</accession>
<name>A0A2H3DIW5_ARMGA</name>
<dbReference type="EMBL" id="KZ293674">
    <property type="protein sequence ID" value="PBK88183.1"/>
    <property type="molecule type" value="Genomic_DNA"/>
</dbReference>
<dbReference type="Proteomes" id="UP000217790">
    <property type="component" value="Unassembled WGS sequence"/>
</dbReference>
<reference evidence="3" key="1">
    <citation type="journal article" date="2017" name="Nat. Ecol. Evol.">
        <title>Genome expansion and lineage-specific genetic innovations in the forest pathogenic fungi Armillaria.</title>
        <authorList>
            <person name="Sipos G."/>
            <person name="Prasanna A.N."/>
            <person name="Walter M.C."/>
            <person name="O'Connor E."/>
            <person name="Balint B."/>
            <person name="Krizsan K."/>
            <person name="Kiss B."/>
            <person name="Hess J."/>
            <person name="Varga T."/>
            <person name="Slot J."/>
            <person name="Riley R."/>
            <person name="Boka B."/>
            <person name="Rigling D."/>
            <person name="Barry K."/>
            <person name="Lee J."/>
            <person name="Mihaltcheva S."/>
            <person name="LaButti K."/>
            <person name="Lipzen A."/>
            <person name="Waldron R."/>
            <person name="Moloney N.M."/>
            <person name="Sperisen C."/>
            <person name="Kredics L."/>
            <person name="Vagvoelgyi C."/>
            <person name="Patrignani A."/>
            <person name="Fitzpatrick D."/>
            <person name="Nagy I."/>
            <person name="Doyle S."/>
            <person name="Anderson J.B."/>
            <person name="Grigoriev I.V."/>
            <person name="Gueldener U."/>
            <person name="Muensterkoetter M."/>
            <person name="Nagy L.G."/>
        </authorList>
    </citation>
    <scope>NUCLEOTIDE SEQUENCE [LARGE SCALE GENOMIC DNA]</scope>
    <source>
        <strain evidence="3">Ar21-2</strain>
    </source>
</reference>
<feature type="transmembrane region" description="Helical" evidence="1">
    <location>
        <begin position="65"/>
        <end position="83"/>
    </location>
</feature>
<keyword evidence="3" id="KW-1185">Reference proteome</keyword>
<gene>
    <name evidence="2" type="ORF">ARMGADRAFT_434635</name>
</gene>
<evidence type="ECO:0000313" key="3">
    <source>
        <dbReference type="Proteomes" id="UP000217790"/>
    </source>
</evidence>
<dbReference type="AlphaFoldDB" id="A0A2H3DIW5"/>
<sequence length="119" mass="13368">MTWIPDQEGNVTGPRVFPPRDAVCVFPRDGFCSSLHSAIGVRLASFSARRGTPSRRARSRIYQRSMWLSFRTIVYILAMLALPNDYVLAGLSMCEDTQHVFQPQVSLVPDLALRDQARG</sequence>
<keyword evidence="1" id="KW-1133">Transmembrane helix</keyword>
<dbReference type="InParanoid" id="A0A2H3DIW5"/>
<keyword evidence="1" id="KW-0472">Membrane</keyword>
<proteinExistence type="predicted"/>
<organism evidence="2 3">
    <name type="scientific">Armillaria gallica</name>
    <name type="common">Bulbous honey fungus</name>
    <name type="synonym">Armillaria bulbosa</name>
    <dbReference type="NCBI Taxonomy" id="47427"/>
    <lineage>
        <taxon>Eukaryota</taxon>
        <taxon>Fungi</taxon>
        <taxon>Dikarya</taxon>
        <taxon>Basidiomycota</taxon>
        <taxon>Agaricomycotina</taxon>
        <taxon>Agaricomycetes</taxon>
        <taxon>Agaricomycetidae</taxon>
        <taxon>Agaricales</taxon>
        <taxon>Marasmiineae</taxon>
        <taxon>Physalacriaceae</taxon>
        <taxon>Armillaria</taxon>
    </lineage>
</organism>
<evidence type="ECO:0000256" key="1">
    <source>
        <dbReference type="SAM" id="Phobius"/>
    </source>
</evidence>
<keyword evidence="1" id="KW-0812">Transmembrane</keyword>
<evidence type="ECO:0000313" key="2">
    <source>
        <dbReference type="EMBL" id="PBK88183.1"/>
    </source>
</evidence>
<protein>
    <submittedName>
        <fullName evidence="2">Uncharacterized protein</fullName>
    </submittedName>
</protein>